<protein>
    <submittedName>
        <fullName evidence="1">Bacteroidetes-Associated Carbohydrate-binding Often N-terminal</fullName>
    </submittedName>
</protein>
<accession>A0A6J5MUG3</accession>
<proteinExistence type="predicted"/>
<dbReference type="EMBL" id="LR796497">
    <property type="protein sequence ID" value="CAB4148580.1"/>
    <property type="molecule type" value="Genomic_DNA"/>
</dbReference>
<evidence type="ECO:0000313" key="1">
    <source>
        <dbReference type="EMBL" id="CAB4148580.1"/>
    </source>
</evidence>
<organism evidence="1">
    <name type="scientific">uncultured Caudovirales phage</name>
    <dbReference type="NCBI Taxonomy" id="2100421"/>
    <lineage>
        <taxon>Viruses</taxon>
        <taxon>Duplodnaviria</taxon>
        <taxon>Heunggongvirae</taxon>
        <taxon>Uroviricota</taxon>
        <taxon>Caudoviricetes</taxon>
        <taxon>Peduoviridae</taxon>
        <taxon>Maltschvirus</taxon>
        <taxon>Maltschvirus maltsch</taxon>
    </lineage>
</organism>
<name>A0A6J5MUG3_9CAUD</name>
<sequence length="779" mass="87680">MDIALYISDVAEVNYQRLDLFKDEDISINLTSKNISDISKVFAEFTQGFSVPASPANNAIFSHWYDATVDGLFNANKRVPAYIEINTLPFKYGVIQLDSCKLKGGQISSYELTFFNKVVNLSDSMGDLELKDLDLTAFDHSYNKTDVVEAMYSDSIHNGDIYYPMITSTKDINYGDGTDNDIIDSGNTIKFTDFKPALRLIRIIEAIETDLNVTFSRDFFGRSVFHNLFLWLHKDSKEVDNAGQREQIDFTTKGNLEDISGITVNLADNFLVTDANVLTFITITPAAGFENVPYILERELDGQPWTKIPEKKGTTESEFRTDNDTKQHTFFINVTQEFQFVATLTLITKGTFFLKTATFTTQTVAGNISISNNMPTLKLKDFFGSLINQFNLIIVPTSANDYYIDTLDNWYSKGDTFDITHLIDIDDITIKKPDIKKLIEFKYKEAGAILGKQFLDTNGIGYGDLKAKYDDVAGSDLKIESQFENLLFERLQDVTVVPGVTSNLHLGSSIDLKLEPYSGKPYMFYKNGIVSLGTNAYVDGLAFENVFLTATEDNTDFNQITNSLNFGSEVSTYFLTIVENSLYKNFWKTYVDDLYNPKTRVLNLKCKLPISILSRLSLNDKLIINKNKYKISNLKVNLINSDADLEIFTDYSLPADTIANEIPLTVDRTDITVDADNLTVDRISTYDALYSFIVNGISRTTYTSTNAKEYFEVKVNANTNWSVVKIDTGDGITWFSCDKNIGDKSNYTMVTVNENAGSTRSGTLRYIIGGVNFDLIITQ</sequence>
<gene>
    <name evidence="1" type="ORF">UFOVP532_17</name>
</gene>
<reference evidence="1" key="1">
    <citation type="submission" date="2020-04" db="EMBL/GenBank/DDBJ databases">
        <authorList>
            <person name="Chiriac C."/>
            <person name="Salcher M."/>
            <person name="Ghai R."/>
            <person name="Kavagutti S V."/>
        </authorList>
    </citation>
    <scope>NUCLEOTIDE SEQUENCE</scope>
</reference>